<dbReference type="Pfam" id="PF07453">
    <property type="entry name" value="NUMOD1"/>
    <property type="match status" value="2"/>
</dbReference>
<dbReference type="SMART" id="SM00497">
    <property type="entry name" value="IENR1"/>
    <property type="match status" value="4"/>
</dbReference>
<accession>A0A481ZD18</accession>
<dbReference type="GO" id="GO:0004519">
    <property type="term" value="F:endonuclease activity"/>
    <property type="evidence" value="ECO:0007669"/>
    <property type="project" value="UniProtKB-KW"/>
</dbReference>
<dbReference type="InterPro" id="IPR036388">
    <property type="entry name" value="WH-like_DNA-bd_sf"/>
</dbReference>
<proteinExistence type="predicted"/>
<feature type="domain" description="HNH nuclease" evidence="1">
    <location>
        <begin position="177"/>
        <end position="226"/>
    </location>
</feature>
<sequence length="584" mass="67021">MSSLTDDVVQTTETTKITTTVITTVETIKDTVKDVVTWKSLKRFHLPSYSVSNKSEVKNIGRNKILKGRKVKGVRYYYLKRIDGTIAKFTIEELMSMLNGPSPGDEDQKEYVVSDEIKAIDESHEKVYIDLSFMGLSKYKISNHGDVRNKQSCTNLDGYYKGSDKRKEFGLYNNEGRPKGFKRYNLLMYAFRGTPEDDSMTVDHIDCDPTNDNLSNLRWATKHDQTLNRKSYTKVRRKVQQSNDSIIIAIHLSYDDAAEYVGGHGHNVQKACRYQTSYKGFDWIYFDTLDLDDEVWKDGNDLFPEFKQFQVSNKNRIRRESKTTKGYLDNGYMIVNLAHNDNSRNAIKIQRLVKAVFSGKRCRDLQVNHINGVKTDNRPENLEYMTQKQNSQHAVDTGLTNTRKAVQQLTLKNEFIKEFVSQAKASRETGISDRCISLCCLDKQAGSGGFHWRFADPKLRVKTTVRSNKISINEVDEEKNIIRTFESTAEAAKILNVCLSTISSCLKSCRWCKKGKFYIEYANSDDRYKNKEKRVIHSTLDGTFIREYSSPVEASEDLGYPKSSIEKACRFNKPCKGVMFAYIG</sequence>
<dbReference type="Gene3D" id="3.90.75.20">
    <property type="match status" value="2"/>
</dbReference>
<dbReference type="InterPro" id="IPR003615">
    <property type="entry name" value="HNH_nuc"/>
</dbReference>
<keyword evidence="2" id="KW-0540">Nuclease</keyword>
<dbReference type="EMBL" id="MK500606">
    <property type="protein sequence ID" value="QBK93843.1"/>
    <property type="molecule type" value="Genomic_DNA"/>
</dbReference>
<feature type="domain" description="HNH nuclease" evidence="1">
    <location>
        <begin position="342"/>
        <end position="391"/>
    </location>
</feature>
<organism evidence="2">
    <name type="scientific">Pithovirus LCPAC406</name>
    <dbReference type="NCBI Taxonomy" id="2506599"/>
    <lineage>
        <taxon>Viruses</taxon>
        <taxon>Pithoviruses</taxon>
    </lineage>
</organism>
<dbReference type="SMART" id="SM00507">
    <property type="entry name" value="HNHc"/>
    <property type="match status" value="2"/>
</dbReference>
<dbReference type="InterPro" id="IPR010896">
    <property type="entry name" value="NUMOD1"/>
</dbReference>
<dbReference type="Gene3D" id="1.10.10.10">
    <property type="entry name" value="Winged helix-like DNA-binding domain superfamily/Winged helix DNA-binding domain"/>
    <property type="match status" value="2"/>
</dbReference>
<dbReference type="InterPro" id="IPR044925">
    <property type="entry name" value="His-Me_finger_sf"/>
</dbReference>
<name>A0A481ZD18_9VIRU</name>
<gene>
    <name evidence="2" type="ORF">LCPAC406_01570</name>
</gene>
<dbReference type="InterPro" id="IPR003647">
    <property type="entry name" value="Intron_nuc_1_rpt"/>
</dbReference>
<protein>
    <submittedName>
        <fullName evidence="2">HNH endonuclease</fullName>
    </submittedName>
</protein>
<evidence type="ECO:0000313" key="2">
    <source>
        <dbReference type="EMBL" id="QBK93843.1"/>
    </source>
</evidence>
<evidence type="ECO:0000259" key="1">
    <source>
        <dbReference type="SMART" id="SM00507"/>
    </source>
</evidence>
<keyword evidence="2" id="KW-0378">Hydrolase</keyword>
<reference evidence="2" key="1">
    <citation type="journal article" date="2019" name="MBio">
        <title>Virus Genomes from Deep Sea Sediments Expand the Ocean Megavirome and Support Independent Origins of Viral Gigantism.</title>
        <authorList>
            <person name="Backstrom D."/>
            <person name="Yutin N."/>
            <person name="Jorgensen S.L."/>
            <person name="Dharamshi J."/>
            <person name="Homa F."/>
            <person name="Zaremba-Niedwiedzka K."/>
            <person name="Spang A."/>
            <person name="Wolf Y.I."/>
            <person name="Koonin E.V."/>
            <person name="Ettema T.J."/>
        </authorList>
    </citation>
    <scope>NUCLEOTIDE SEQUENCE</scope>
</reference>
<dbReference type="Pfam" id="PF13392">
    <property type="entry name" value="HNH_3"/>
    <property type="match status" value="2"/>
</dbReference>
<dbReference type="SUPFAM" id="SSF54060">
    <property type="entry name" value="His-Me finger endonucleases"/>
    <property type="match status" value="2"/>
</dbReference>
<keyword evidence="2" id="KW-0255">Endonuclease</keyword>